<dbReference type="GO" id="GO:0006438">
    <property type="term" value="P:valyl-tRNA aminoacylation"/>
    <property type="evidence" value="ECO:0007669"/>
    <property type="project" value="InterPro"/>
</dbReference>
<dbReference type="STRING" id="1081109.A0A166VJS0"/>
<protein>
    <recommendedName>
        <fullName evidence="12">Valine--tRNA ligase, mitochondrial</fullName>
        <ecNumber evidence="4">6.1.1.9</ecNumber>
    </recommendedName>
    <alternativeName>
        <fullName evidence="11">Valyl-tRNA synthetase</fullName>
    </alternativeName>
</protein>
<evidence type="ECO:0000256" key="8">
    <source>
        <dbReference type="ARBA" id="ARBA00022840"/>
    </source>
</evidence>
<name>A0A166VJS0_9HYPO</name>
<reference evidence="19 20" key="1">
    <citation type="journal article" date="2016" name="Genome Biol. Evol.">
        <title>Divergent and convergent evolution of fungal pathogenicity.</title>
        <authorList>
            <person name="Shang Y."/>
            <person name="Xiao G."/>
            <person name="Zheng P."/>
            <person name="Cen K."/>
            <person name="Zhan S."/>
            <person name="Wang C."/>
        </authorList>
    </citation>
    <scope>NUCLEOTIDE SEQUENCE [LARGE SCALE GENOMIC DNA]</scope>
    <source>
        <strain evidence="19 20">RCEF 2490</strain>
    </source>
</reference>
<evidence type="ECO:0000256" key="16">
    <source>
        <dbReference type="SAM" id="MobiDB-lite"/>
    </source>
</evidence>
<evidence type="ECO:0000256" key="3">
    <source>
        <dbReference type="ARBA" id="ARBA00005594"/>
    </source>
</evidence>
<dbReference type="InterPro" id="IPR009008">
    <property type="entry name" value="Val/Leu/Ile-tRNA-synth_edit"/>
</dbReference>
<dbReference type="GO" id="GO:0005829">
    <property type="term" value="C:cytosol"/>
    <property type="evidence" value="ECO:0007669"/>
    <property type="project" value="TreeGrafter"/>
</dbReference>
<dbReference type="SUPFAM" id="SSF50677">
    <property type="entry name" value="ValRS/IleRS/LeuRS editing domain"/>
    <property type="match status" value="1"/>
</dbReference>
<dbReference type="InterPro" id="IPR037118">
    <property type="entry name" value="Val-tRNA_synth_C_sf"/>
</dbReference>
<evidence type="ECO:0000313" key="20">
    <source>
        <dbReference type="Proteomes" id="UP000078544"/>
    </source>
</evidence>
<dbReference type="Gene3D" id="3.40.50.620">
    <property type="entry name" value="HUPs"/>
    <property type="match status" value="2"/>
</dbReference>
<dbReference type="CDD" id="cd00817">
    <property type="entry name" value="ValRS_core"/>
    <property type="match status" value="1"/>
</dbReference>
<dbReference type="PROSITE" id="PS00178">
    <property type="entry name" value="AA_TRNA_LIGASE_I"/>
    <property type="match status" value="1"/>
</dbReference>
<dbReference type="GO" id="GO:0005524">
    <property type="term" value="F:ATP binding"/>
    <property type="evidence" value="ECO:0007669"/>
    <property type="project" value="UniProtKB-KW"/>
</dbReference>
<dbReference type="GO" id="GO:0005739">
    <property type="term" value="C:mitochondrion"/>
    <property type="evidence" value="ECO:0007669"/>
    <property type="project" value="UniProtKB-SubCell"/>
</dbReference>
<dbReference type="Gene3D" id="1.10.730.10">
    <property type="entry name" value="Isoleucyl-tRNA Synthetase, Domain 1"/>
    <property type="match status" value="1"/>
</dbReference>
<dbReference type="FunFam" id="3.90.740.10:FF:000005">
    <property type="entry name" value="Valine--tRNA ligase, mitochondrial"/>
    <property type="match status" value="1"/>
</dbReference>
<dbReference type="GO" id="GO:0004832">
    <property type="term" value="F:valine-tRNA ligase activity"/>
    <property type="evidence" value="ECO:0007669"/>
    <property type="project" value="UniProtKB-EC"/>
</dbReference>
<dbReference type="EMBL" id="AZGY01000001">
    <property type="protein sequence ID" value="OAA33739.1"/>
    <property type="molecule type" value="Genomic_DNA"/>
</dbReference>
<evidence type="ECO:0000256" key="6">
    <source>
        <dbReference type="ARBA" id="ARBA00022598"/>
    </source>
</evidence>
<dbReference type="InterPro" id="IPR013155">
    <property type="entry name" value="M/V/L/I-tRNA-synth_anticd-bd"/>
</dbReference>
<dbReference type="FunFam" id="3.40.50.620:FF:000078">
    <property type="entry name" value="Valine--tRNA ligase, mitochondrial"/>
    <property type="match status" value="1"/>
</dbReference>
<evidence type="ECO:0000256" key="9">
    <source>
        <dbReference type="ARBA" id="ARBA00022917"/>
    </source>
</evidence>
<dbReference type="EC" id="6.1.1.9" evidence="4"/>
<evidence type="ECO:0000259" key="18">
    <source>
        <dbReference type="Pfam" id="PF08264"/>
    </source>
</evidence>
<dbReference type="PANTHER" id="PTHR11946:SF109">
    <property type="entry name" value="VALINE--TRNA LIGASE"/>
    <property type="match status" value="1"/>
</dbReference>
<evidence type="ECO:0000256" key="12">
    <source>
        <dbReference type="ARBA" id="ARBA00040837"/>
    </source>
</evidence>
<comment type="catalytic activity">
    <reaction evidence="13">
        <text>tRNA(Val) + L-valine + ATP = L-valyl-tRNA(Val) + AMP + diphosphate</text>
        <dbReference type="Rhea" id="RHEA:10704"/>
        <dbReference type="Rhea" id="RHEA-COMP:9672"/>
        <dbReference type="Rhea" id="RHEA-COMP:9708"/>
        <dbReference type="ChEBI" id="CHEBI:30616"/>
        <dbReference type="ChEBI" id="CHEBI:33019"/>
        <dbReference type="ChEBI" id="CHEBI:57762"/>
        <dbReference type="ChEBI" id="CHEBI:78442"/>
        <dbReference type="ChEBI" id="CHEBI:78537"/>
        <dbReference type="ChEBI" id="CHEBI:456215"/>
        <dbReference type="EC" id="6.1.1.9"/>
    </reaction>
</comment>
<feature type="compositionally biased region" description="Low complexity" evidence="16">
    <location>
        <begin position="21"/>
        <end position="30"/>
    </location>
</feature>
<feature type="coiled-coil region" evidence="15">
    <location>
        <begin position="1001"/>
        <end position="1070"/>
    </location>
</feature>
<dbReference type="InterPro" id="IPR002300">
    <property type="entry name" value="aa-tRNA-synth_Ia"/>
</dbReference>
<feature type="compositionally biased region" description="Basic and acidic residues" evidence="16">
    <location>
        <begin position="71"/>
        <end position="80"/>
    </location>
</feature>
<dbReference type="PANTHER" id="PTHR11946">
    <property type="entry name" value="VALYL-TRNA SYNTHETASES"/>
    <property type="match status" value="1"/>
</dbReference>
<dbReference type="NCBIfam" id="TIGR00422">
    <property type="entry name" value="valS"/>
    <property type="match status" value="1"/>
</dbReference>
<keyword evidence="10 14" id="KW-0030">Aminoacyl-tRNA synthetase</keyword>
<feature type="compositionally biased region" description="Basic and acidic residues" evidence="16">
    <location>
        <begin position="34"/>
        <end position="59"/>
    </location>
</feature>
<keyword evidence="20" id="KW-1185">Reference proteome</keyword>
<dbReference type="InterPro" id="IPR001412">
    <property type="entry name" value="aa-tRNA-synth_I_CS"/>
</dbReference>
<dbReference type="InterPro" id="IPR014729">
    <property type="entry name" value="Rossmann-like_a/b/a_fold"/>
</dbReference>
<feature type="compositionally biased region" description="Basic and acidic residues" evidence="16">
    <location>
        <begin position="8"/>
        <end position="18"/>
    </location>
</feature>
<comment type="caution">
    <text evidence="19">The sequence shown here is derived from an EMBL/GenBank/DDBJ whole genome shotgun (WGS) entry which is preliminary data.</text>
</comment>
<evidence type="ECO:0000256" key="2">
    <source>
        <dbReference type="ARBA" id="ARBA00004496"/>
    </source>
</evidence>
<evidence type="ECO:0000256" key="5">
    <source>
        <dbReference type="ARBA" id="ARBA00022490"/>
    </source>
</evidence>
<evidence type="ECO:0000256" key="7">
    <source>
        <dbReference type="ARBA" id="ARBA00022741"/>
    </source>
</evidence>
<feature type="domain" description="Aminoacyl-tRNA synthetase class Ia" evidence="17">
    <location>
        <begin position="121"/>
        <end position="743"/>
    </location>
</feature>
<dbReference type="FunFam" id="1.10.730.10:FF:000009">
    <property type="entry name" value="Valine--tRNA ligase, mitochondrial"/>
    <property type="match status" value="1"/>
</dbReference>
<evidence type="ECO:0000259" key="17">
    <source>
        <dbReference type="Pfam" id="PF00133"/>
    </source>
</evidence>
<dbReference type="NCBIfam" id="NF004349">
    <property type="entry name" value="PRK05729.1"/>
    <property type="match status" value="1"/>
</dbReference>
<gene>
    <name evidence="19" type="ORF">AAL_01204</name>
</gene>
<dbReference type="Gene3D" id="1.10.287.380">
    <property type="entry name" value="Valyl-tRNA synthetase, C-terminal domain"/>
    <property type="match status" value="1"/>
</dbReference>
<dbReference type="FunFam" id="3.40.50.620:FF:000020">
    <property type="entry name" value="Valine--tRNA ligase, mitochondrial"/>
    <property type="match status" value="1"/>
</dbReference>
<dbReference type="InterPro" id="IPR009080">
    <property type="entry name" value="tRNAsynth_Ia_anticodon-bd"/>
</dbReference>
<evidence type="ECO:0000256" key="10">
    <source>
        <dbReference type="ARBA" id="ARBA00023146"/>
    </source>
</evidence>
<keyword evidence="7 14" id="KW-0547">Nucleotide-binding</keyword>
<dbReference type="Pfam" id="PF08264">
    <property type="entry name" value="Anticodon_1"/>
    <property type="match status" value="1"/>
</dbReference>
<organism evidence="19 20">
    <name type="scientific">Moelleriella libera RCEF 2490</name>
    <dbReference type="NCBI Taxonomy" id="1081109"/>
    <lineage>
        <taxon>Eukaryota</taxon>
        <taxon>Fungi</taxon>
        <taxon>Dikarya</taxon>
        <taxon>Ascomycota</taxon>
        <taxon>Pezizomycotina</taxon>
        <taxon>Sordariomycetes</taxon>
        <taxon>Hypocreomycetidae</taxon>
        <taxon>Hypocreales</taxon>
        <taxon>Clavicipitaceae</taxon>
        <taxon>Moelleriella</taxon>
    </lineage>
</organism>
<dbReference type="CDD" id="cd07962">
    <property type="entry name" value="Anticodon_Ia_Val"/>
    <property type="match status" value="1"/>
</dbReference>
<proteinExistence type="inferred from homology"/>
<feature type="region of interest" description="Disordered" evidence="16">
    <location>
        <begin position="1"/>
        <end position="80"/>
    </location>
</feature>
<keyword evidence="8 14" id="KW-0067">ATP-binding</keyword>
<feature type="domain" description="Methionyl/Valyl/Leucyl/Isoleucyl-tRNA synthetase anticodon-binding" evidence="18">
    <location>
        <begin position="787"/>
        <end position="934"/>
    </location>
</feature>
<evidence type="ECO:0000256" key="11">
    <source>
        <dbReference type="ARBA" id="ARBA00029936"/>
    </source>
</evidence>
<evidence type="ECO:0000256" key="15">
    <source>
        <dbReference type="SAM" id="Coils"/>
    </source>
</evidence>
<evidence type="ECO:0000313" key="19">
    <source>
        <dbReference type="EMBL" id="OAA33739.1"/>
    </source>
</evidence>
<keyword evidence="6 14" id="KW-0436">Ligase</keyword>
<sequence length="1073" mass="121072">MTTATQRRPSEQTEERLTHGQAANPAAQAAEGTPEVKSEKELEKERKKAEKAAKLEAKKAKAAQMAANAANKEKKAKEKKVTEEVVPPYVEDTPAGEKKRIRSFEDPNFKAYDPIAVESAWYEWWQKEGFFKPEFTSKGKVKEAGSFVIVHPPPNVTGSLHMGHALGDSLQDLLIRWNRMNGKTTLWLPGCDHAGISTQSVVEKMLWRKEKKTRHDLGREKFVETVWLWKEDYHKRINKALTHMGGSFDWSREAFTMDANLSAAVAETFVRLHEEGIIYRANRLVNWCTHLNTALSNLEVDNKELAGRTLLDVPGYDKKVEFGVIVHFKYPIEDSSETVEVATTRIETMLGDTGIAVHPDDARYKHLVGKNAVHPFIPGRKLPIIADEYVEMDFGTGAVKLTPAHDPNDFNLGQKHQLEFINILTDDGLLNENAGPFKGQKRFDVRYSIQDALKEKGLYVDKKDNAMKVPLCEKSKDVIEPIMKPQWWVRMKELAEPAMQVVRDGKIKIRPETAEKSYFRWLEDINDWCISRQLWWGHRCPVYFANVEGVAKDTADDKLWFAGRTREEAERKAAAALPGKAFTLEQDEDVLDTWFSSGLWPFSTLGWPNQTHDLDTLYPTTVLETGWDILFFWIARMITLGLKMTGKIPFSEVFCHSLVRDSEGRKMSKSLGNVIDPLDVISGIKLQDLHDKLHQGNLHPSEVEKASKYQKTAFPDGIPQCGADALRFTMINATTGGADINLDVKIIHGYRKFCNKIFQATKYVLGSLPEGFTPAESGLARGKTLAERWILHKMNSAARDLNTAIADREFQKSTNIIYKYWYAELCDVYIENSKSIIRDGTEEERQSALQTLYTALESALTLIHPFMPYITEEMWQRMPRRPNDTTKSIMIAKYPQYASVLDDAESESAYELVLACSKAARSLLSEYSLGEDAEPRKPVFVQASNDAALETCDAEISSIKTLSGKKVKTMEVLRPDAPRPAGCVSYPVSTSAAVFLLVKGRVDMDAEIAKAQKKLDKAKSSIQRQEKILLEPGYKAKVSGAVYGLEEQRLADAQQEAAAFEATIKQFEQLKVE</sequence>
<dbReference type="PRINTS" id="PR00986">
    <property type="entry name" value="TRNASYNTHVAL"/>
</dbReference>
<evidence type="ECO:0000256" key="13">
    <source>
        <dbReference type="ARBA" id="ARBA00047552"/>
    </source>
</evidence>
<dbReference type="Pfam" id="PF00133">
    <property type="entry name" value="tRNA-synt_1"/>
    <property type="match status" value="1"/>
</dbReference>
<dbReference type="Proteomes" id="UP000078544">
    <property type="component" value="Unassembled WGS sequence"/>
</dbReference>
<dbReference type="GO" id="GO:0002161">
    <property type="term" value="F:aminoacyl-tRNA deacylase activity"/>
    <property type="evidence" value="ECO:0007669"/>
    <property type="project" value="InterPro"/>
</dbReference>
<dbReference type="Gene3D" id="3.90.740.10">
    <property type="entry name" value="Valyl/Leucyl/Isoleucyl-tRNA synthetase, editing domain"/>
    <property type="match status" value="1"/>
</dbReference>
<dbReference type="SUPFAM" id="SSF52374">
    <property type="entry name" value="Nucleotidylyl transferase"/>
    <property type="match status" value="1"/>
</dbReference>
<dbReference type="AlphaFoldDB" id="A0A166VJS0"/>
<accession>A0A166VJS0</accession>
<dbReference type="OrthoDB" id="629407at2759"/>
<dbReference type="InterPro" id="IPR033705">
    <property type="entry name" value="Anticodon_Ia_Val"/>
</dbReference>
<dbReference type="HAMAP" id="MF_02004">
    <property type="entry name" value="Val_tRNA_synth_type1"/>
    <property type="match status" value="1"/>
</dbReference>
<comment type="subcellular location">
    <subcellularLocation>
        <location evidence="2">Cytoplasm</location>
    </subcellularLocation>
    <subcellularLocation>
        <location evidence="1">Mitochondrion</location>
    </subcellularLocation>
</comment>
<dbReference type="InterPro" id="IPR002303">
    <property type="entry name" value="Valyl-tRNA_ligase"/>
</dbReference>
<keyword evidence="9 14" id="KW-0648">Protein biosynthesis</keyword>
<comment type="similarity">
    <text evidence="3 14">Belongs to the class-I aminoacyl-tRNA synthetase family.</text>
</comment>
<dbReference type="SUPFAM" id="SSF47323">
    <property type="entry name" value="Anticodon-binding domain of a subclass of class I aminoacyl-tRNA synthetases"/>
    <property type="match status" value="1"/>
</dbReference>
<evidence type="ECO:0000256" key="14">
    <source>
        <dbReference type="RuleBase" id="RU363035"/>
    </source>
</evidence>
<keyword evidence="15" id="KW-0175">Coiled coil</keyword>
<evidence type="ECO:0000256" key="4">
    <source>
        <dbReference type="ARBA" id="ARBA00013169"/>
    </source>
</evidence>
<evidence type="ECO:0000256" key="1">
    <source>
        <dbReference type="ARBA" id="ARBA00004173"/>
    </source>
</evidence>
<keyword evidence="5" id="KW-0963">Cytoplasm</keyword>